<keyword evidence="3 7" id="KW-0812">Transmembrane</keyword>
<feature type="transmembrane region" description="Helical" evidence="7">
    <location>
        <begin position="553"/>
        <end position="576"/>
    </location>
</feature>
<dbReference type="Proteomes" id="UP000055590">
    <property type="component" value="Chromosome"/>
</dbReference>
<gene>
    <name evidence="9" type="ORF">AKJ08_2569</name>
</gene>
<evidence type="ECO:0000256" key="5">
    <source>
        <dbReference type="ARBA" id="ARBA00023136"/>
    </source>
</evidence>
<keyword evidence="9" id="KW-0132">Cell division</keyword>
<dbReference type="InterPro" id="IPR050250">
    <property type="entry name" value="Macrolide_Exporter_MacB"/>
</dbReference>
<dbReference type="OrthoDB" id="5525560at2"/>
<feature type="transmembrane region" description="Helical" evidence="7">
    <location>
        <begin position="25"/>
        <end position="46"/>
    </location>
</feature>
<evidence type="ECO:0000313" key="10">
    <source>
        <dbReference type="Proteomes" id="UP000055590"/>
    </source>
</evidence>
<keyword evidence="10" id="KW-1185">Reference proteome</keyword>
<evidence type="ECO:0000256" key="4">
    <source>
        <dbReference type="ARBA" id="ARBA00022989"/>
    </source>
</evidence>
<dbReference type="AlphaFoldDB" id="A0A0K1PF96"/>
<dbReference type="Pfam" id="PF02687">
    <property type="entry name" value="FtsX"/>
    <property type="match status" value="1"/>
</dbReference>
<proteinExistence type="inferred from homology"/>
<dbReference type="KEGG" id="vin:AKJ08_2569"/>
<evidence type="ECO:0000256" key="7">
    <source>
        <dbReference type="SAM" id="Phobius"/>
    </source>
</evidence>
<keyword evidence="4 7" id="KW-1133">Transmembrane helix</keyword>
<evidence type="ECO:0000256" key="2">
    <source>
        <dbReference type="ARBA" id="ARBA00022475"/>
    </source>
</evidence>
<evidence type="ECO:0000256" key="6">
    <source>
        <dbReference type="ARBA" id="ARBA00038076"/>
    </source>
</evidence>
<dbReference type="RefSeq" id="WP_050726392.1">
    <property type="nucleotide sequence ID" value="NZ_CP012332.1"/>
</dbReference>
<sequence length="694" mass="75295">MGGKGSFGLLLRLALRSLFGHRVKVLIVGSLLAFGTFLLVFGTTLLSNIERAMEASVTGSLTGQIQLVSKKAKDDLAFYGPAAASEQDVGVIESFAEVRDAVLSIPNVKAVIPMGRHVAQPLLGNELDETLAELRKALDDGDASRRDRLVRKLRRTTGLLLDSNLRRLELTAHPEDILAENADLEKAGSDELWANFAAHPQPVLEFMDTRIAKLADEGWTHYIPFIGTDLDAFAKSFESFELVEGEKVPTGHRGFLFNKTFFEDFSKNKVARMLDKVREARDLDGKRIATDPGLQEEVKSLAKFTRYVTQQLDAEDAAAVEAELSRIVPDATGDLDEKVAALLAVDDTSFDARYAFFYDVIAPKIRLYKVKVGDTFTMRSMTRAGYPKAVNVKVYGTFRFNGLERSTLASAYCLMDLMSFRDLFGLMTVEKRAELDSIRAEVGLAELGRDDAEDALFGSEAEVEEHESAGGIDLGSRIAATSGAANVIDTFDPADLDKGTVLHAALLLKDPSRLSDTIERIEAVAASRGLEVKPLPWLSVTGIVGQLILVLRAVLYITIAIIFLVALVIINNSMVMATMDRVAEIGTMRAIGAKRRFVLALFLFETLILGAFASGTGAGLATALTLFLGKVGLPASSSDFLIFLFGGPALYPTVGVAQLVFGLAAILAVSLISTFYPARIAARIAPVVAMQRKE</sequence>
<evidence type="ECO:0000256" key="3">
    <source>
        <dbReference type="ARBA" id="ARBA00022692"/>
    </source>
</evidence>
<keyword evidence="5 7" id="KW-0472">Membrane</keyword>
<feature type="transmembrane region" description="Helical" evidence="7">
    <location>
        <begin position="649"/>
        <end position="676"/>
    </location>
</feature>
<dbReference type="GO" id="GO:0022857">
    <property type="term" value="F:transmembrane transporter activity"/>
    <property type="evidence" value="ECO:0007669"/>
    <property type="project" value="TreeGrafter"/>
</dbReference>
<keyword evidence="9" id="KW-0131">Cell cycle</keyword>
<keyword evidence="2" id="KW-1003">Cell membrane</keyword>
<comment type="similarity">
    <text evidence="6">Belongs to the ABC-4 integral membrane protein family.</text>
</comment>
<accession>A0A0K1PF96</accession>
<dbReference type="GO" id="GO:0051301">
    <property type="term" value="P:cell division"/>
    <property type="evidence" value="ECO:0007669"/>
    <property type="project" value="UniProtKB-KW"/>
</dbReference>
<evidence type="ECO:0000259" key="8">
    <source>
        <dbReference type="Pfam" id="PF02687"/>
    </source>
</evidence>
<dbReference type="PANTHER" id="PTHR30572">
    <property type="entry name" value="MEMBRANE COMPONENT OF TRANSPORTER-RELATED"/>
    <property type="match status" value="1"/>
</dbReference>
<dbReference type="STRING" id="1391653.AKJ08_2569"/>
<organism evidence="9 10">
    <name type="scientific">Vulgatibacter incomptus</name>
    <dbReference type="NCBI Taxonomy" id="1391653"/>
    <lineage>
        <taxon>Bacteria</taxon>
        <taxon>Pseudomonadati</taxon>
        <taxon>Myxococcota</taxon>
        <taxon>Myxococcia</taxon>
        <taxon>Myxococcales</taxon>
        <taxon>Cystobacterineae</taxon>
        <taxon>Vulgatibacteraceae</taxon>
        <taxon>Vulgatibacter</taxon>
    </lineage>
</organism>
<reference evidence="9 10" key="1">
    <citation type="submission" date="2015-08" db="EMBL/GenBank/DDBJ databases">
        <authorList>
            <person name="Babu N.S."/>
            <person name="Beckwith C.J."/>
            <person name="Beseler K.G."/>
            <person name="Brison A."/>
            <person name="Carone J.V."/>
            <person name="Caskin T.P."/>
            <person name="Diamond M."/>
            <person name="Durham M.E."/>
            <person name="Foxe J.M."/>
            <person name="Go M."/>
            <person name="Henderson B.A."/>
            <person name="Jones I.B."/>
            <person name="McGettigan J.A."/>
            <person name="Micheletti S.J."/>
            <person name="Nasrallah M.E."/>
            <person name="Ortiz D."/>
            <person name="Piller C.R."/>
            <person name="Privatt S.R."/>
            <person name="Schneider S.L."/>
            <person name="Sharp S."/>
            <person name="Smith T.C."/>
            <person name="Stanton J.D."/>
            <person name="Ullery H.E."/>
            <person name="Wilson R.J."/>
            <person name="Serrano M.G."/>
            <person name="Buck G."/>
            <person name="Lee V."/>
            <person name="Wang Y."/>
            <person name="Carvalho R."/>
            <person name="Voegtly L."/>
            <person name="Shi R."/>
            <person name="Duckworth R."/>
            <person name="Johnson A."/>
            <person name="Loviza R."/>
            <person name="Walstead R."/>
            <person name="Shah Z."/>
            <person name="Kiflezghi M."/>
            <person name="Wade K."/>
            <person name="Ball S.L."/>
            <person name="Bradley K.W."/>
            <person name="Asai D.J."/>
            <person name="Bowman C.A."/>
            <person name="Russell D.A."/>
            <person name="Pope W.H."/>
            <person name="Jacobs-Sera D."/>
            <person name="Hendrix R.W."/>
            <person name="Hatfull G.F."/>
        </authorList>
    </citation>
    <scope>NUCLEOTIDE SEQUENCE [LARGE SCALE GENOMIC DNA]</scope>
    <source>
        <strain evidence="9 10">DSM 27710</strain>
    </source>
</reference>
<comment type="subcellular location">
    <subcellularLocation>
        <location evidence="1">Cell membrane</location>
        <topology evidence="1">Multi-pass membrane protein</topology>
    </subcellularLocation>
</comment>
<feature type="domain" description="ABC3 transporter permease C-terminal" evidence="8">
    <location>
        <begin position="557"/>
        <end position="686"/>
    </location>
</feature>
<evidence type="ECO:0000313" key="9">
    <source>
        <dbReference type="EMBL" id="AKU92182.1"/>
    </source>
</evidence>
<feature type="transmembrane region" description="Helical" evidence="7">
    <location>
        <begin position="597"/>
        <end position="629"/>
    </location>
</feature>
<dbReference type="PANTHER" id="PTHR30572:SF4">
    <property type="entry name" value="ABC TRANSPORTER PERMEASE YTRF"/>
    <property type="match status" value="1"/>
</dbReference>
<name>A0A0K1PF96_9BACT</name>
<evidence type="ECO:0000256" key="1">
    <source>
        <dbReference type="ARBA" id="ARBA00004651"/>
    </source>
</evidence>
<dbReference type="GO" id="GO:0005886">
    <property type="term" value="C:plasma membrane"/>
    <property type="evidence" value="ECO:0007669"/>
    <property type="project" value="UniProtKB-SubCell"/>
</dbReference>
<dbReference type="EMBL" id="CP012332">
    <property type="protein sequence ID" value="AKU92182.1"/>
    <property type="molecule type" value="Genomic_DNA"/>
</dbReference>
<dbReference type="InterPro" id="IPR003838">
    <property type="entry name" value="ABC3_permease_C"/>
</dbReference>
<protein>
    <submittedName>
        <fullName evidence="9">Cell division protein FtsX</fullName>
    </submittedName>
</protein>